<accession>A0A3M7Q5U3</accession>
<gene>
    <name evidence="4" type="ORF">BpHYR1_003872</name>
</gene>
<dbReference type="AlphaFoldDB" id="A0A3M7Q5U3"/>
<comment type="caution">
    <text evidence="4">The sequence shown here is derived from an EMBL/GenBank/DDBJ whole genome shotgun (WGS) entry which is preliminary data.</text>
</comment>
<reference evidence="4 5" key="1">
    <citation type="journal article" date="2018" name="Sci. Rep.">
        <title>Genomic signatures of local adaptation to the degree of environmental predictability in rotifers.</title>
        <authorList>
            <person name="Franch-Gras L."/>
            <person name="Hahn C."/>
            <person name="Garcia-Roger E.M."/>
            <person name="Carmona M.J."/>
            <person name="Serra M."/>
            <person name="Gomez A."/>
        </authorList>
    </citation>
    <scope>NUCLEOTIDE SEQUENCE [LARGE SCALE GENOMIC DNA]</scope>
    <source>
        <strain evidence="4">HYR1</strain>
    </source>
</reference>
<keyword evidence="4" id="KW-0808">Transferase</keyword>
<dbReference type="InterPro" id="IPR002052">
    <property type="entry name" value="DNA_methylase_N6_adenine_CS"/>
</dbReference>
<evidence type="ECO:0000256" key="1">
    <source>
        <dbReference type="ARBA" id="ARBA00009741"/>
    </source>
</evidence>
<dbReference type="PANTHER" id="PTHR23290:SF0">
    <property type="entry name" value="RRNA N6-ADENOSINE-METHYLTRANSFERASE METTL5"/>
    <property type="match status" value="1"/>
</dbReference>
<dbReference type="Gene3D" id="3.40.50.150">
    <property type="entry name" value="Vaccinia Virus protein VP39"/>
    <property type="match status" value="1"/>
</dbReference>
<comment type="similarity">
    <text evidence="1">Belongs to the methyltransferase superfamily. PrmA family.</text>
</comment>
<dbReference type="InterPro" id="IPR051720">
    <property type="entry name" value="rRNA_MeTrfase/Polyamine_Synth"/>
</dbReference>
<dbReference type="STRING" id="10195.A0A3M7Q5U3"/>
<dbReference type="GO" id="GO:0003676">
    <property type="term" value="F:nucleic acid binding"/>
    <property type="evidence" value="ECO:0007669"/>
    <property type="project" value="InterPro"/>
</dbReference>
<dbReference type="SUPFAM" id="SSF53335">
    <property type="entry name" value="S-adenosyl-L-methionine-dependent methyltransferases"/>
    <property type="match status" value="1"/>
</dbReference>
<evidence type="ECO:0000313" key="4">
    <source>
        <dbReference type="EMBL" id="RNA06780.1"/>
    </source>
</evidence>
<organism evidence="4 5">
    <name type="scientific">Brachionus plicatilis</name>
    <name type="common">Marine rotifer</name>
    <name type="synonym">Brachionus muelleri</name>
    <dbReference type="NCBI Taxonomy" id="10195"/>
    <lineage>
        <taxon>Eukaryota</taxon>
        <taxon>Metazoa</taxon>
        <taxon>Spiralia</taxon>
        <taxon>Gnathifera</taxon>
        <taxon>Rotifera</taxon>
        <taxon>Eurotatoria</taxon>
        <taxon>Monogononta</taxon>
        <taxon>Pseudotrocha</taxon>
        <taxon>Ploima</taxon>
        <taxon>Brachionidae</taxon>
        <taxon>Brachionus</taxon>
    </lineage>
</organism>
<evidence type="ECO:0000259" key="3">
    <source>
        <dbReference type="Pfam" id="PF05175"/>
    </source>
</evidence>
<dbReference type="InterPro" id="IPR007848">
    <property type="entry name" value="Small_mtfrase_dom"/>
</dbReference>
<keyword evidence="4" id="KW-0489">Methyltransferase</keyword>
<dbReference type="PROSITE" id="PS00092">
    <property type="entry name" value="N6_MTASE"/>
    <property type="match status" value="1"/>
</dbReference>
<name>A0A3M7Q5U3_BRAPC</name>
<dbReference type="InterPro" id="IPR029063">
    <property type="entry name" value="SAM-dependent_MTases_sf"/>
</dbReference>
<protein>
    <recommendedName>
        <fullName evidence="2">Methyltransferase-like protein 5</fullName>
    </recommendedName>
</protein>
<dbReference type="EMBL" id="REGN01007283">
    <property type="protein sequence ID" value="RNA06780.1"/>
    <property type="molecule type" value="Genomic_DNA"/>
</dbReference>
<evidence type="ECO:0000313" key="5">
    <source>
        <dbReference type="Proteomes" id="UP000276133"/>
    </source>
</evidence>
<dbReference type="OrthoDB" id="419617at2759"/>
<feature type="domain" description="Methyltransferase small" evidence="3">
    <location>
        <begin position="48"/>
        <end position="138"/>
    </location>
</feature>
<keyword evidence="5" id="KW-1185">Reference proteome</keyword>
<dbReference type="GO" id="GO:0008988">
    <property type="term" value="F:rRNA (adenine-N6-)-methyltransferase activity"/>
    <property type="evidence" value="ECO:0007669"/>
    <property type="project" value="TreeGrafter"/>
</dbReference>
<evidence type="ECO:0000256" key="2">
    <source>
        <dbReference type="ARBA" id="ARBA00041374"/>
    </source>
</evidence>
<sequence length="228" mass="26324">MKLKELESHLQEVETFSDPKLHLEQYITTPHLASQIAFNIDKIYDDISGKKMCEFGIGTGMLTIACSFFEPVYSLGIDIDSDALAICQKNLNFFEFENPIDILQADVKNLLIKKDGYEKFVNFFDTCVMNPPFGTKNQKLDTNEKQHGIDIQFLMIASEFCSGSIYSLHKSVTRDYLKNKAKQWNMKMEVVSELKYNIPKVENRNKKLLKESKDKDIAVDFVRFNHLV</sequence>
<proteinExistence type="inferred from homology"/>
<dbReference type="PANTHER" id="PTHR23290">
    <property type="entry name" value="RRNA N6-ADENOSINE-METHYLTRANSFERASE METTL5"/>
    <property type="match status" value="1"/>
</dbReference>
<dbReference type="Pfam" id="PF05175">
    <property type="entry name" value="MTS"/>
    <property type="match status" value="1"/>
</dbReference>
<dbReference type="Proteomes" id="UP000276133">
    <property type="component" value="Unassembled WGS sequence"/>
</dbReference>